<feature type="domain" description="3-hydroxyacyl-CoA dehydrogenase C-terminal" evidence="15">
    <location>
        <begin position="615"/>
        <end position="699"/>
    </location>
</feature>
<dbReference type="UniPathway" id="UPA00659"/>
<dbReference type="InterPro" id="IPR018376">
    <property type="entry name" value="Enoyl-CoA_hyd/isom_CS"/>
</dbReference>
<dbReference type="InterPro" id="IPR036291">
    <property type="entry name" value="NAD(P)-bd_dom_sf"/>
</dbReference>
<dbReference type="FunFam" id="3.40.50.720:FF:000009">
    <property type="entry name" value="Fatty oxidation complex, alpha subunit"/>
    <property type="match status" value="1"/>
</dbReference>
<dbReference type="SUPFAM" id="SSF51735">
    <property type="entry name" value="NAD(P)-binding Rossmann-fold domains"/>
    <property type="match status" value="1"/>
</dbReference>
<dbReference type="FunFam" id="1.10.1040.50:FF:000006">
    <property type="entry name" value="Peroxisomal bifunctional enzyme"/>
    <property type="match status" value="1"/>
</dbReference>
<dbReference type="InterPro" id="IPR001753">
    <property type="entry name" value="Enoyl-CoA_hydra/iso"/>
</dbReference>
<evidence type="ECO:0000256" key="3">
    <source>
        <dbReference type="ARBA" id="ARBA00008750"/>
    </source>
</evidence>
<evidence type="ECO:0000256" key="11">
    <source>
        <dbReference type="ARBA" id="ARBA00023239"/>
    </source>
</evidence>
<keyword evidence="7" id="KW-0520">NAD</keyword>
<accession>A0A147H188</accession>
<dbReference type="CDD" id="cd06558">
    <property type="entry name" value="crotonase-like"/>
    <property type="match status" value="1"/>
</dbReference>
<dbReference type="PATRIC" id="fig|433924.3.peg.3320"/>
<name>A0A147H188_9BURK</name>
<evidence type="ECO:0000256" key="5">
    <source>
        <dbReference type="ARBA" id="ARBA00022963"/>
    </source>
</evidence>
<dbReference type="Pfam" id="PF00378">
    <property type="entry name" value="ECH_1"/>
    <property type="match status" value="1"/>
</dbReference>
<dbReference type="SUPFAM" id="SSF52096">
    <property type="entry name" value="ClpP/crotonase"/>
    <property type="match status" value="1"/>
</dbReference>
<evidence type="ECO:0000256" key="12">
    <source>
        <dbReference type="ARBA" id="ARBA00023268"/>
    </source>
</evidence>
<comment type="caution">
    <text evidence="17">The sequence shown here is derived from an EMBL/GenBank/DDBJ whole genome shotgun (WGS) entry which is preliminary data.</text>
</comment>
<evidence type="ECO:0000259" key="15">
    <source>
        <dbReference type="Pfam" id="PF00725"/>
    </source>
</evidence>
<dbReference type="InterPro" id="IPR008927">
    <property type="entry name" value="6-PGluconate_DH-like_C_sf"/>
</dbReference>
<proteinExistence type="inferred from homology"/>
<feature type="domain" description="3-hydroxyacyl-CoA dehydrogenase C-terminal" evidence="15">
    <location>
        <begin position="485"/>
        <end position="578"/>
    </location>
</feature>
<evidence type="ECO:0000256" key="13">
    <source>
        <dbReference type="ARBA" id="ARBA00049556"/>
    </source>
</evidence>
<evidence type="ECO:0000256" key="4">
    <source>
        <dbReference type="ARBA" id="ARBA00022832"/>
    </source>
</evidence>
<evidence type="ECO:0000256" key="9">
    <source>
        <dbReference type="ARBA" id="ARBA00023140"/>
    </source>
</evidence>
<dbReference type="GO" id="GO:0003857">
    <property type="term" value="F:(3S)-3-hydroxyacyl-CoA dehydrogenase (NAD+) activity"/>
    <property type="evidence" value="ECO:0007669"/>
    <property type="project" value="UniProtKB-EC"/>
</dbReference>
<dbReference type="EMBL" id="LDSL01000047">
    <property type="protein sequence ID" value="KTT23726.1"/>
    <property type="molecule type" value="Genomic_DNA"/>
</dbReference>
<dbReference type="GO" id="GO:0070403">
    <property type="term" value="F:NAD+ binding"/>
    <property type="evidence" value="ECO:0007669"/>
    <property type="project" value="InterPro"/>
</dbReference>
<evidence type="ECO:0000256" key="7">
    <source>
        <dbReference type="ARBA" id="ARBA00023027"/>
    </source>
</evidence>
<sequence>MTTTPATPAEAVRHQIQGEILQITVDNPPVNALSTAVRRGLMAAIEAADAEPRVKAVLIVGQGANFIAGADIREFGQTPQPPSLPEVCNRIEACGKPVVAALRGAALGGGLEIAMAAHYRVALADAKLGLPEVQLGLMPGAGGTVRAPRLIGAAAALELMLSGRHVKAQEALSLGLVDRLAEGDDAVAAGLAYAHELLASNAPVRRTRDAQGLADRAAAQAAIDAARADTAKKSKNLFSPHRIVEAVQTALDKPFDEAMTLERQAFMACIDSPQRAGLIHAFFAEREVVKVPEAKAAQPRKLDTVGIVGGGTMGAGIAVSALDAGLPVVMVERDDASIARGRANVEKVYDGLIKKGRMTPEAKTAVMARFSGSTDYAAFADVDLVIEAVFEDIEVKKAVFKELDRVCKPGAVLATNTSYLDIDAIAASTSRPQDVIGLHFFSPANIMKLLEIVVPAKVSADVVSTAFALAKKMKKVPVRAGVCDGFIGNRILAVYKQAADYIMEDGASPYEIDEAVRGFGYPMGPFQVTDLAGGDIGWATRKRRAATRDPKARYVEVADRVCERGWFGQKTGRGFYLYPEGARTGQPDPEVLAIVDAERQKKGIVPRQFTPEEIMRRYMAAMVNEGAKVVEEGIALRPLDVDVTFLYGYGFPRFRGGPMKYADMVGLPKVLDDIRTFAKEDPLFWKPAPLLEKLVAEGRDFSSLNQAR</sequence>
<comment type="pathway">
    <text evidence="2">Lipid metabolism; fatty acid beta-oxidation.</text>
</comment>
<feature type="domain" description="3-hydroxyacyl-CoA dehydrogenase NAD binding" evidence="16">
    <location>
        <begin position="304"/>
        <end position="480"/>
    </location>
</feature>
<keyword evidence="12" id="KW-0511">Multifunctional enzyme</keyword>
<protein>
    <submittedName>
        <fullName evidence="17">3-hydroxyacyl-CoA dehydrogenase</fullName>
    </submittedName>
</protein>
<evidence type="ECO:0000259" key="16">
    <source>
        <dbReference type="Pfam" id="PF02737"/>
    </source>
</evidence>
<gene>
    <name evidence="17" type="ORF">NS331_06870</name>
</gene>
<keyword evidence="5" id="KW-0442">Lipid degradation</keyword>
<organism evidence="17 18">
    <name type="scientific">Pseudacidovorax intermedius</name>
    <dbReference type="NCBI Taxonomy" id="433924"/>
    <lineage>
        <taxon>Bacteria</taxon>
        <taxon>Pseudomonadati</taxon>
        <taxon>Pseudomonadota</taxon>
        <taxon>Betaproteobacteria</taxon>
        <taxon>Burkholderiales</taxon>
        <taxon>Comamonadaceae</taxon>
        <taxon>Pseudacidovorax</taxon>
    </lineage>
</organism>
<dbReference type="GO" id="GO:0016853">
    <property type="term" value="F:isomerase activity"/>
    <property type="evidence" value="ECO:0007669"/>
    <property type="project" value="UniProtKB-KW"/>
</dbReference>
<comment type="catalytic activity">
    <reaction evidence="13">
        <text>a (3S)-3-hydroxyacyl-CoA + NAD(+) = a 3-oxoacyl-CoA + NADH + H(+)</text>
        <dbReference type="Rhea" id="RHEA:22432"/>
        <dbReference type="ChEBI" id="CHEBI:15378"/>
        <dbReference type="ChEBI" id="CHEBI:57318"/>
        <dbReference type="ChEBI" id="CHEBI:57540"/>
        <dbReference type="ChEBI" id="CHEBI:57945"/>
        <dbReference type="ChEBI" id="CHEBI:90726"/>
        <dbReference type="EC" id="1.1.1.35"/>
    </reaction>
</comment>
<keyword evidence="4" id="KW-0276">Fatty acid metabolism</keyword>
<keyword evidence="9" id="KW-0576">Peroxisome</keyword>
<dbReference type="Pfam" id="PF00725">
    <property type="entry name" value="3HCDH"/>
    <property type="match status" value="2"/>
</dbReference>
<dbReference type="Gene3D" id="3.40.50.720">
    <property type="entry name" value="NAD(P)-binding Rossmann-like Domain"/>
    <property type="match status" value="1"/>
</dbReference>
<dbReference type="PROSITE" id="PS00166">
    <property type="entry name" value="ENOYL_COA_HYDRATASE"/>
    <property type="match status" value="1"/>
</dbReference>
<comment type="similarity">
    <text evidence="3">In the N-terminal section; belongs to the enoyl-CoA hydratase/isomerase family.</text>
</comment>
<dbReference type="RefSeq" id="WP_058641258.1">
    <property type="nucleotide sequence ID" value="NZ_LDSL01000047.1"/>
</dbReference>
<keyword evidence="8" id="KW-0443">Lipid metabolism</keyword>
<dbReference type="Proteomes" id="UP000072741">
    <property type="component" value="Unassembled WGS sequence"/>
</dbReference>
<keyword evidence="10" id="KW-0413">Isomerase</keyword>
<dbReference type="GO" id="GO:0006635">
    <property type="term" value="P:fatty acid beta-oxidation"/>
    <property type="evidence" value="ECO:0007669"/>
    <property type="project" value="UniProtKB-UniPathway"/>
</dbReference>
<dbReference type="InterPro" id="IPR029045">
    <property type="entry name" value="ClpP/crotonase-like_dom_sf"/>
</dbReference>
<keyword evidence="18" id="KW-1185">Reference proteome</keyword>
<dbReference type="Pfam" id="PF02737">
    <property type="entry name" value="3HCDH_N"/>
    <property type="match status" value="1"/>
</dbReference>
<evidence type="ECO:0000256" key="1">
    <source>
        <dbReference type="ARBA" id="ARBA00004275"/>
    </source>
</evidence>
<dbReference type="PANTHER" id="PTHR23309">
    <property type="entry name" value="3-HYDROXYACYL-COA DEHYROGENASE"/>
    <property type="match status" value="1"/>
</dbReference>
<dbReference type="InterPro" id="IPR006176">
    <property type="entry name" value="3-OHacyl-CoA_DH_NAD-bd"/>
</dbReference>
<evidence type="ECO:0000313" key="18">
    <source>
        <dbReference type="Proteomes" id="UP000072741"/>
    </source>
</evidence>
<comment type="subcellular location">
    <subcellularLocation>
        <location evidence="1">Peroxisome</location>
    </subcellularLocation>
</comment>
<evidence type="ECO:0000256" key="8">
    <source>
        <dbReference type="ARBA" id="ARBA00023098"/>
    </source>
</evidence>
<dbReference type="InterPro" id="IPR006108">
    <property type="entry name" value="3HC_DH_C"/>
</dbReference>
<dbReference type="OrthoDB" id="5287258at2"/>
<evidence type="ECO:0000256" key="14">
    <source>
        <dbReference type="RuleBase" id="RU003707"/>
    </source>
</evidence>
<evidence type="ECO:0000256" key="10">
    <source>
        <dbReference type="ARBA" id="ARBA00023235"/>
    </source>
</evidence>
<keyword evidence="6" id="KW-0560">Oxidoreductase</keyword>
<reference evidence="17 18" key="1">
    <citation type="journal article" date="2016" name="Front. Microbiol.">
        <title>Genomic Resource of Rice Seed Associated Bacteria.</title>
        <authorList>
            <person name="Midha S."/>
            <person name="Bansal K."/>
            <person name="Sharma S."/>
            <person name="Kumar N."/>
            <person name="Patil P.P."/>
            <person name="Chaudhry V."/>
            <person name="Patil P.B."/>
        </authorList>
    </citation>
    <scope>NUCLEOTIDE SEQUENCE [LARGE SCALE GENOMIC DNA]</scope>
    <source>
        <strain evidence="17 18">NS331</strain>
    </source>
</reference>
<comment type="similarity">
    <text evidence="14">Belongs to the enoyl-CoA hydratase/isomerase family.</text>
</comment>
<dbReference type="AlphaFoldDB" id="A0A147H188"/>
<evidence type="ECO:0000313" key="17">
    <source>
        <dbReference type="EMBL" id="KTT23726.1"/>
    </source>
</evidence>
<keyword evidence="11" id="KW-0456">Lyase</keyword>
<evidence type="ECO:0000256" key="2">
    <source>
        <dbReference type="ARBA" id="ARBA00005005"/>
    </source>
</evidence>
<evidence type="ECO:0000256" key="6">
    <source>
        <dbReference type="ARBA" id="ARBA00023002"/>
    </source>
</evidence>
<dbReference type="Gene3D" id="3.90.226.10">
    <property type="entry name" value="2-enoyl-CoA Hydratase, Chain A, domain 1"/>
    <property type="match status" value="1"/>
</dbReference>
<dbReference type="Gene3D" id="1.10.1040.50">
    <property type="match status" value="1"/>
</dbReference>
<dbReference type="SUPFAM" id="SSF48179">
    <property type="entry name" value="6-phosphogluconate dehydrogenase C-terminal domain-like"/>
    <property type="match status" value="2"/>
</dbReference>
<dbReference type="GO" id="GO:0004300">
    <property type="term" value="F:enoyl-CoA hydratase activity"/>
    <property type="evidence" value="ECO:0007669"/>
    <property type="project" value="UniProtKB-ARBA"/>
</dbReference>